<evidence type="ECO:0000256" key="1">
    <source>
        <dbReference type="ARBA" id="ARBA00004651"/>
    </source>
</evidence>
<comment type="subcellular location">
    <subcellularLocation>
        <location evidence="1">Cell membrane</location>
        <topology evidence="1">Multi-pass membrane protein</topology>
    </subcellularLocation>
</comment>
<keyword evidence="3 8" id="KW-0812">Transmembrane</keyword>
<feature type="transmembrane region" description="Helical" evidence="8">
    <location>
        <begin position="98"/>
        <end position="120"/>
    </location>
</feature>
<keyword evidence="2" id="KW-1003">Cell membrane</keyword>
<dbReference type="GO" id="GO:0005886">
    <property type="term" value="C:plasma membrane"/>
    <property type="evidence" value="ECO:0007669"/>
    <property type="project" value="UniProtKB-SubCell"/>
</dbReference>
<evidence type="ECO:0000256" key="3">
    <source>
        <dbReference type="ARBA" id="ARBA00022692"/>
    </source>
</evidence>
<keyword evidence="5 8" id="KW-0472">Membrane</keyword>
<evidence type="ECO:0000313" key="9">
    <source>
        <dbReference type="EMBL" id="KAG9331579.1"/>
    </source>
</evidence>
<dbReference type="OrthoDB" id="8887313at2759"/>
<accession>A0A8T2MT76</accession>
<evidence type="ECO:0000256" key="4">
    <source>
        <dbReference type="ARBA" id="ARBA00022989"/>
    </source>
</evidence>
<evidence type="ECO:0008006" key="11">
    <source>
        <dbReference type="Google" id="ProtNLM"/>
    </source>
</evidence>
<proteinExistence type="inferred from homology"/>
<feature type="transmembrane region" description="Helical" evidence="8">
    <location>
        <begin position="171"/>
        <end position="191"/>
    </location>
</feature>
<feature type="compositionally biased region" description="Basic residues" evidence="7">
    <location>
        <begin position="1"/>
        <end position="12"/>
    </location>
</feature>
<evidence type="ECO:0000256" key="6">
    <source>
        <dbReference type="ARBA" id="ARBA00025718"/>
    </source>
</evidence>
<evidence type="ECO:0000256" key="2">
    <source>
        <dbReference type="ARBA" id="ARBA00022475"/>
    </source>
</evidence>
<comment type="similarity">
    <text evidence="6">Belongs to the Vang family.</text>
</comment>
<organism evidence="9 10">
    <name type="scientific">Albula glossodonta</name>
    <name type="common">roundjaw bonefish</name>
    <dbReference type="NCBI Taxonomy" id="121402"/>
    <lineage>
        <taxon>Eukaryota</taxon>
        <taxon>Metazoa</taxon>
        <taxon>Chordata</taxon>
        <taxon>Craniata</taxon>
        <taxon>Vertebrata</taxon>
        <taxon>Euteleostomi</taxon>
        <taxon>Actinopterygii</taxon>
        <taxon>Neopterygii</taxon>
        <taxon>Teleostei</taxon>
        <taxon>Albuliformes</taxon>
        <taxon>Albulidae</taxon>
        <taxon>Albula</taxon>
    </lineage>
</organism>
<dbReference type="EMBL" id="JAFBMS010000320">
    <property type="protein sequence ID" value="KAG9331579.1"/>
    <property type="molecule type" value="Genomic_DNA"/>
</dbReference>
<feature type="compositionally biased region" description="Low complexity" evidence="7">
    <location>
        <begin position="61"/>
        <end position="74"/>
    </location>
</feature>
<sequence length="406" mass="46105">MDTPARRRNKNRIHPDPSPPIPFSSLSPPASKIDSLRSKAPGEPLLDNESTRGDDRDDNWGETTTVVTGTSEHSVSNEDLTRVSKELEESSPLECRRWVGPVLSACLGAFALVTPLAFLLLPQLLWREGLEPCGTPCEGLYVSLAFKLLVLLISSWALFLRPPRATLPRLFVFRSLLMVLVFLFVASYWLFYGVRVLEPRERDYRGIVEYAASLVDALLFIQYLALVLLEVRHLQPAFCLKVRAAVWVLEQYYSDFPVYNPALLNLPKSILSKKMSGFKVYSLGEENSTNNSTAQSRAMIAAAARRRDNSHNEFYYEEAEMERRVRKRKARLVVAVEEAFTHIKRLQEDEPAASPKNAREGLVFSLRRLDFALVVTVTAIPYLRLGEEFIDPKSHRFVMRLQSETS</sequence>
<dbReference type="Pfam" id="PF06638">
    <property type="entry name" value="Strabismus"/>
    <property type="match status" value="2"/>
</dbReference>
<evidence type="ECO:0000256" key="8">
    <source>
        <dbReference type="SAM" id="Phobius"/>
    </source>
</evidence>
<dbReference type="Proteomes" id="UP000824540">
    <property type="component" value="Unassembled WGS sequence"/>
</dbReference>
<comment type="caution">
    <text evidence="9">The sequence shown here is derived from an EMBL/GenBank/DDBJ whole genome shotgun (WGS) entry which is preliminary data.</text>
</comment>
<evidence type="ECO:0000313" key="10">
    <source>
        <dbReference type="Proteomes" id="UP000824540"/>
    </source>
</evidence>
<gene>
    <name evidence="9" type="ORF">JZ751_018669</name>
</gene>
<evidence type="ECO:0000256" key="5">
    <source>
        <dbReference type="ARBA" id="ARBA00023136"/>
    </source>
</evidence>
<feature type="transmembrane region" description="Helical" evidence="8">
    <location>
        <begin position="140"/>
        <end position="159"/>
    </location>
</feature>
<dbReference type="InterPro" id="IPR009539">
    <property type="entry name" value="VANGL"/>
</dbReference>
<reference evidence="9" key="1">
    <citation type="thesis" date="2021" institute="BYU ScholarsArchive" country="Provo, UT, USA">
        <title>Applications of and Algorithms for Genome Assembly and Genomic Analyses with an Emphasis on Marine Teleosts.</title>
        <authorList>
            <person name="Pickett B.D."/>
        </authorList>
    </citation>
    <scope>NUCLEOTIDE SEQUENCE</scope>
    <source>
        <strain evidence="9">HI-2016</strain>
    </source>
</reference>
<protein>
    <recommendedName>
        <fullName evidence="11">Vang-like protein</fullName>
    </recommendedName>
</protein>
<dbReference type="PANTHER" id="PTHR20886">
    <property type="entry name" value="VANG-LIKE PROTEIN"/>
    <property type="match status" value="1"/>
</dbReference>
<evidence type="ECO:0000256" key="7">
    <source>
        <dbReference type="SAM" id="MobiDB-lite"/>
    </source>
</evidence>
<dbReference type="AlphaFoldDB" id="A0A8T2MT76"/>
<feature type="non-terminal residue" evidence="9">
    <location>
        <position position="406"/>
    </location>
</feature>
<feature type="transmembrane region" description="Helical" evidence="8">
    <location>
        <begin position="211"/>
        <end position="231"/>
    </location>
</feature>
<keyword evidence="10" id="KW-1185">Reference proteome</keyword>
<keyword evidence="4 8" id="KW-1133">Transmembrane helix</keyword>
<name>A0A8T2MT76_9TELE</name>
<feature type="region of interest" description="Disordered" evidence="7">
    <location>
        <begin position="1"/>
        <end position="83"/>
    </location>
</feature>
<feature type="compositionally biased region" description="Basic and acidic residues" evidence="7">
    <location>
        <begin position="49"/>
        <end position="59"/>
    </location>
</feature>